<dbReference type="PANTHER" id="PTHR14217">
    <property type="entry name" value="INOSITOL-TETRAKISPHOSPHATE 1-KINASE"/>
    <property type="match status" value="1"/>
</dbReference>
<dbReference type="PANTHER" id="PTHR14217:SF24">
    <property type="entry name" value="INOSITOL-TETRAKISPHOSPHATE 1-KINASE 1"/>
    <property type="match status" value="1"/>
</dbReference>
<evidence type="ECO:0000256" key="3">
    <source>
        <dbReference type="ARBA" id="ARBA00022679"/>
    </source>
</evidence>
<feature type="binding site" evidence="10">
    <location>
        <position position="185"/>
    </location>
    <ligand>
        <name>1D-myo-inositol 1,3,4-trisphosphate</name>
        <dbReference type="ChEBI" id="CHEBI:58414"/>
    </ligand>
</feature>
<evidence type="ECO:0000256" key="5">
    <source>
        <dbReference type="ARBA" id="ARBA00022741"/>
    </source>
</evidence>
<evidence type="ECO:0000256" key="8">
    <source>
        <dbReference type="ARBA" id="ARBA00022842"/>
    </source>
</evidence>
<feature type="binding site" evidence="11">
    <location>
        <position position="283"/>
    </location>
    <ligand>
        <name>Mg(2+)</name>
        <dbReference type="ChEBI" id="CHEBI:18420"/>
        <label>2</label>
    </ligand>
</feature>
<dbReference type="GO" id="GO:0032957">
    <property type="term" value="P:inositol trisphosphate metabolic process"/>
    <property type="evidence" value="ECO:0007669"/>
    <property type="project" value="InterPro"/>
</dbReference>
<evidence type="ECO:0000256" key="6">
    <source>
        <dbReference type="ARBA" id="ARBA00022777"/>
    </source>
</evidence>
<comment type="subunit">
    <text evidence="2 9">Monomer.</text>
</comment>
<dbReference type="FunFam" id="3.30.1490.220:FF:000002">
    <property type="entry name" value="Inositol-tetrakisphosphate 1-kinase"/>
    <property type="match status" value="1"/>
</dbReference>
<organism evidence="13">
    <name type="scientific">Araucaria cunninghamii</name>
    <name type="common">Hoop pine</name>
    <name type="synonym">Moreton Bay pine</name>
    <dbReference type="NCBI Taxonomy" id="56994"/>
    <lineage>
        <taxon>Eukaryota</taxon>
        <taxon>Viridiplantae</taxon>
        <taxon>Streptophyta</taxon>
        <taxon>Embryophyta</taxon>
        <taxon>Tracheophyta</taxon>
        <taxon>Spermatophyta</taxon>
        <taxon>Pinopsida</taxon>
        <taxon>Pinidae</taxon>
        <taxon>Conifers II</taxon>
        <taxon>Araucariales</taxon>
        <taxon>Araucariaceae</taxon>
        <taxon>Araucaria</taxon>
    </lineage>
</organism>
<protein>
    <recommendedName>
        <fullName evidence="9">Inositol-tetrakisphosphate 1-kinase</fullName>
        <ecNumber evidence="9">2.7.1.134</ecNumber>
    </recommendedName>
</protein>
<evidence type="ECO:0000256" key="4">
    <source>
        <dbReference type="ARBA" id="ARBA00022723"/>
    </source>
</evidence>
<comment type="similarity">
    <text evidence="1 9">Belongs to the ITPK1 family.</text>
</comment>
<feature type="binding site" evidence="11">
    <location>
        <position position="281"/>
    </location>
    <ligand>
        <name>Mg(2+)</name>
        <dbReference type="ChEBI" id="CHEBI:18420"/>
        <label>2</label>
    </ligand>
</feature>
<feature type="binding site" evidence="10">
    <location>
        <begin position="174"/>
        <end position="185"/>
    </location>
    <ligand>
        <name>ATP</name>
        <dbReference type="ChEBI" id="CHEBI:30616"/>
    </ligand>
</feature>
<dbReference type="InterPro" id="IPR041429">
    <property type="entry name" value="ITPK1_N"/>
</dbReference>
<keyword evidence="4 9" id="KW-0479">Metal-binding</keyword>
<feature type="binding site" evidence="10">
    <location>
        <position position="200"/>
    </location>
    <ligand>
        <name>ATP</name>
        <dbReference type="ChEBI" id="CHEBI:30616"/>
    </ligand>
</feature>
<keyword evidence="8 9" id="KW-0460">Magnesium</keyword>
<dbReference type="PROSITE" id="PS50975">
    <property type="entry name" value="ATP_GRASP"/>
    <property type="match status" value="1"/>
</dbReference>
<evidence type="ECO:0000313" key="13">
    <source>
        <dbReference type="EMBL" id="JAG96203.1"/>
    </source>
</evidence>
<proteinExistence type="inferred from homology"/>
<feature type="binding site" evidence="10">
    <location>
        <position position="283"/>
    </location>
    <ligand>
        <name>1D-myo-inositol 1,3,4-trisphosphate</name>
        <dbReference type="ChEBI" id="CHEBI:58414"/>
    </ligand>
</feature>
<feature type="binding site" evidence="11">
    <location>
        <position position="266"/>
    </location>
    <ligand>
        <name>Mg(2+)</name>
        <dbReference type="ChEBI" id="CHEBI:18420"/>
        <label>1</label>
    </ligand>
</feature>
<dbReference type="InterPro" id="IPR040464">
    <property type="entry name" value="InsP(3)kin_ATP-grasp"/>
</dbReference>
<sequence>MSDMLRYKIGYALAEKKRHSFIQPSLVELAKSRGIDLAPVDSAKPLVEQGPFDAILHKLSGERWNEQLREYRREYPDVTVIDSPEAIERLHNRISMLQGVQELKISGGNETFGVPMQTVVETPEELSDSKILAGLRFPVIAKPLVADGSAVSHSMSLVFHSKGLKSLKPPLVLQEFVNHGGVIFKVYVVGDFVECVKRKSLPNVPDETMQSFPQGFMLFSQISNMSAEGYDEGMEVEKAVLPPARFIEDLANGLREVLGLRLFNFDVIRDSNDGNRYLVIDINYFPGYAKMPRYEVVLTDFFWNLFHEKPKVSGNESSLEDTAIDGKISPEKWPRRIVDDDEEKVVFNVEREEDDSFDNGVSIVATEQM</sequence>
<keyword evidence="5 9" id="KW-0547">Nucleotide-binding</keyword>
<comment type="cofactor">
    <cofactor evidence="9 11">
        <name>Mg(2+)</name>
        <dbReference type="ChEBI" id="CHEBI:18420"/>
    </cofactor>
    <text evidence="9 11">Binds 2 magnesium ions per subunit.</text>
</comment>
<feature type="binding site" evidence="10">
    <location>
        <position position="287"/>
    </location>
    <ligand>
        <name>1D-myo-inositol 1,3,4-trisphosphate</name>
        <dbReference type="ChEBI" id="CHEBI:58414"/>
    </ligand>
</feature>
<feature type="domain" description="ATP-grasp" evidence="12">
    <location>
        <begin position="104"/>
        <end position="314"/>
    </location>
</feature>
<evidence type="ECO:0000259" key="12">
    <source>
        <dbReference type="PROSITE" id="PS50975"/>
    </source>
</evidence>
<evidence type="ECO:0000256" key="1">
    <source>
        <dbReference type="ARBA" id="ARBA00009601"/>
    </source>
</evidence>
<dbReference type="EMBL" id="GCKF01038274">
    <property type="protein sequence ID" value="JAG96203.1"/>
    <property type="molecule type" value="Transcribed_RNA"/>
</dbReference>
<evidence type="ECO:0000256" key="7">
    <source>
        <dbReference type="ARBA" id="ARBA00022840"/>
    </source>
</evidence>
<dbReference type="PIRSF" id="PIRSF038186">
    <property type="entry name" value="ITPK"/>
    <property type="match status" value="1"/>
</dbReference>
<comment type="catalytic activity">
    <reaction evidence="9">
        <text>1D-myo-inositol 3,4,5,6-tetrakisphosphate + ATP = 1D-myo-inositol 1,3,4,5,6-pentakisphosphate + ADP + H(+)</text>
        <dbReference type="Rhea" id="RHEA:12452"/>
        <dbReference type="ChEBI" id="CHEBI:15378"/>
        <dbReference type="ChEBI" id="CHEBI:30616"/>
        <dbReference type="ChEBI" id="CHEBI:57539"/>
        <dbReference type="ChEBI" id="CHEBI:57733"/>
        <dbReference type="ChEBI" id="CHEBI:456216"/>
        <dbReference type="EC" id="2.7.1.134"/>
    </reaction>
</comment>
<dbReference type="GO" id="GO:0005524">
    <property type="term" value="F:ATP binding"/>
    <property type="evidence" value="ECO:0007669"/>
    <property type="project" value="UniProtKB-UniRule"/>
</dbReference>
<dbReference type="AlphaFoldDB" id="A0A0D6R1Q1"/>
<feature type="binding site" evidence="10">
    <location>
        <position position="153"/>
    </location>
    <ligand>
        <name>1D-myo-inositol 1,3,4-trisphosphate</name>
        <dbReference type="ChEBI" id="CHEBI:58414"/>
    </ligand>
</feature>
<feature type="binding site" evidence="10">
    <location>
        <position position="58"/>
    </location>
    <ligand>
        <name>1D-myo-inositol 1,3,4-trisphosphate</name>
        <dbReference type="ChEBI" id="CHEBI:58414"/>
    </ligand>
</feature>
<keyword evidence="7 9" id="KW-0067">ATP-binding</keyword>
<keyword evidence="6 9" id="KW-0418">Kinase</keyword>
<dbReference type="GO" id="GO:0000287">
    <property type="term" value="F:magnesium ion binding"/>
    <property type="evidence" value="ECO:0007669"/>
    <property type="project" value="InterPro"/>
</dbReference>
<evidence type="ECO:0000256" key="2">
    <source>
        <dbReference type="ARBA" id="ARBA00011245"/>
    </source>
</evidence>
<evidence type="ECO:0000256" key="9">
    <source>
        <dbReference type="PIRNR" id="PIRNR038186"/>
    </source>
</evidence>
<evidence type="ECO:0000256" key="11">
    <source>
        <dbReference type="PIRSR" id="PIRSR038186-2"/>
    </source>
</evidence>
<dbReference type="GO" id="GO:0052725">
    <property type="term" value="F:inositol-1,3,4-trisphosphate 6-kinase activity"/>
    <property type="evidence" value="ECO:0007669"/>
    <property type="project" value="InterPro"/>
</dbReference>
<dbReference type="Pfam" id="PF17927">
    <property type="entry name" value="Ins134_P3_kin_N"/>
    <property type="match status" value="1"/>
</dbReference>
<dbReference type="GO" id="GO:0052726">
    <property type="term" value="F:inositol-1,3,4-trisphosphate 5-kinase activity"/>
    <property type="evidence" value="ECO:0007669"/>
    <property type="project" value="InterPro"/>
</dbReference>
<dbReference type="GO" id="GO:0047325">
    <property type="term" value="F:inositol-3,4,5,6-tetrakisphosphate 1-kinase activity"/>
    <property type="evidence" value="ECO:0007669"/>
    <property type="project" value="UniProtKB-EC"/>
</dbReference>
<keyword evidence="3 9" id="KW-0808">Transferase</keyword>
<dbReference type="EC" id="2.7.1.134" evidence="9"/>
<dbReference type="InterPro" id="IPR008656">
    <property type="entry name" value="Inositol_tetrakis-P_1-kinase"/>
</dbReference>
<dbReference type="Gene3D" id="3.30.470.20">
    <property type="entry name" value="ATP-grasp fold, B domain"/>
    <property type="match status" value="1"/>
</dbReference>
<comment type="function">
    <text evidence="9">Kinase that can phosphorylate various inositol polyphosphate such as Ins(3,4,5,6)P4 or Ins(1,3,4)P3.</text>
</comment>
<reference evidence="13" key="1">
    <citation type="submission" date="2015-03" db="EMBL/GenBank/DDBJ databases">
        <title>A transcriptome of Araucaria cunninghamii, an australian fine timber species.</title>
        <authorList>
            <person name="Jing Yi C.J.Y."/>
            <person name="Yin San L.Y.S."/>
            <person name="Abdul Karim S.S."/>
            <person name="Wan Azmi N.N."/>
            <person name="Hercus R.R."/>
            <person name="Croft L.L."/>
        </authorList>
    </citation>
    <scope>NUCLEOTIDE SEQUENCE</scope>
    <source>
        <strain evidence="13">MI0301</strain>
        <tissue evidence="13">Leaf</tissue>
    </source>
</reference>
<feature type="binding site" evidence="10">
    <location>
        <position position="17"/>
    </location>
    <ligand>
        <name>1D-myo-inositol 1,3,4-trisphosphate</name>
        <dbReference type="ChEBI" id="CHEBI:58414"/>
    </ligand>
</feature>
<accession>A0A0D6R1Q1</accession>
<dbReference type="SUPFAM" id="SSF56059">
    <property type="entry name" value="Glutathione synthetase ATP-binding domain-like"/>
    <property type="match status" value="1"/>
</dbReference>
<dbReference type="InterPro" id="IPR011761">
    <property type="entry name" value="ATP-grasp"/>
</dbReference>
<feature type="binding site" evidence="10">
    <location>
        <position position="93"/>
    </location>
    <ligand>
        <name>ATP</name>
        <dbReference type="ChEBI" id="CHEBI:30616"/>
    </ligand>
</feature>
<dbReference type="Pfam" id="PF05770">
    <property type="entry name" value="Ins134_P3_kin"/>
    <property type="match status" value="1"/>
</dbReference>
<feature type="binding site" evidence="11">
    <location>
        <position position="281"/>
    </location>
    <ligand>
        <name>Mg(2+)</name>
        <dbReference type="ChEBI" id="CHEBI:18420"/>
        <label>1</label>
    </ligand>
</feature>
<dbReference type="GO" id="GO:0005737">
    <property type="term" value="C:cytoplasm"/>
    <property type="evidence" value="ECO:0007669"/>
    <property type="project" value="TreeGrafter"/>
</dbReference>
<name>A0A0D6R1Q1_ARACU</name>
<feature type="binding site" evidence="10">
    <location>
        <position position="142"/>
    </location>
    <ligand>
        <name>ATP</name>
        <dbReference type="ChEBI" id="CHEBI:30616"/>
    </ligand>
</feature>
<evidence type="ECO:0000256" key="10">
    <source>
        <dbReference type="PIRSR" id="PIRSR038186-1"/>
    </source>
</evidence>